<dbReference type="PANTHER" id="PTHR37305">
    <property type="entry name" value="INTEGRAL MEMBRANE PROTEIN-RELATED"/>
    <property type="match status" value="1"/>
</dbReference>
<feature type="transmembrane region" description="Helical" evidence="1">
    <location>
        <begin position="21"/>
        <end position="41"/>
    </location>
</feature>
<feature type="transmembrane region" description="Helical" evidence="1">
    <location>
        <begin position="61"/>
        <end position="93"/>
    </location>
</feature>
<feature type="transmembrane region" description="Helical" evidence="1">
    <location>
        <begin position="114"/>
        <end position="144"/>
    </location>
</feature>
<dbReference type="RefSeq" id="WP_184675766.1">
    <property type="nucleotide sequence ID" value="NZ_JACHGY010000001.1"/>
</dbReference>
<protein>
    <submittedName>
        <fullName evidence="2">ABC-2 type transport system permease protein</fullName>
    </submittedName>
</protein>
<keyword evidence="1" id="KW-0472">Membrane</keyword>
<accession>A0A7X0LJE9</accession>
<evidence type="ECO:0000313" key="2">
    <source>
        <dbReference type="EMBL" id="MBB6428536.1"/>
    </source>
</evidence>
<name>A0A7X0LJE9_9BACT</name>
<feature type="transmembrane region" description="Helical" evidence="1">
    <location>
        <begin position="173"/>
        <end position="194"/>
    </location>
</feature>
<keyword evidence="3" id="KW-1185">Reference proteome</keyword>
<dbReference type="GO" id="GO:0005886">
    <property type="term" value="C:plasma membrane"/>
    <property type="evidence" value="ECO:0007669"/>
    <property type="project" value="UniProtKB-SubCell"/>
</dbReference>
<dbReference type="GO" id="GO:0140359">
    <property type="term" value="F:ABC-type transporter activity"/>
    <property type="evidence" value="ECO:0007669"/>
    <property type="project" value="InterPro"/>
</dbReference>
<organism evidence="2 3">
    <name type="scientific">Algisphaera agarilytica</name>
    <dbReference type="NCBI Taxonomy" id="1385975"/>
    <lineage>
        <taxon>Bacteria</taxon>
        <taxon>Pseudomonadati</taxon>
        <taxon>Planctomycetota</taxon>
        <taxon>Phycisphaerae</taxon>
        <taxon>Phycisphaerales</taxon>
        <taxon>Phycisphaeraceae</taxon>
        <taxon>Algisphaera</taxon>
    </lineage>
</organism>
<sequence length="281" mass="31548">MLIVRQFNDELFKLFARKRTYIGFGAFVVLQVMILALLQHPRAKASIAELLEQNGLGFDDHYMGLTLAIVVIAFSFTFLGGLYVALIAGDIVAKEVEDGTMRMILSRPIGRVRLLMIKFAACVLYTLVLVCFLGVTALCCASLYRGGLGKLFIFFPDEELFAFYDAGEGLWRYTRSIACLSFATLTIAAMGFMFSCFKMKPAAATILTLSVFFVDVVLMNLPYFAELRHLFMSYHIGFWVRTYHAYPPWHEIVQSVAWLVGLMSTFVVVGVTHFAGRDLKG</sequence>
<comment type="caution">
    <text evidence="2">The sequence shown here is derived from an EMBL/GenBank/DDBJ whole genome shotgun (WGS) entry which is preliminary data.</text>
</comment>
<feature type="transmembrane region" description="Helical" evidence="1">
    <location>
        <begin position="206"/>
        <end position="225"/>
    </location>
</feature>
<feature type="transmembrane region" description="Helical" evidence="1">
    <location>
        <begin position="256"/>
        <end position="276"/>
    </location>
</feature>
<proteinExistence type="predicted"/>
<keyword evidence="1" id="KW-1133">Transmembrane helix</keyword>
<dbReference type="Proteomes" id="UP000541810">
    <property type="component" value="Unassembled WGS sequence"/>
</dbReference>
<dbReference type="EMBL" id="JACHGY010000001">
    <property type="protein sequence ID" value="MBB6428536.1"/>
    <property type="molecule type" value="Genomic_DNA"/>
</dbReference>
<dbReference type="Pfam" id="PF12679">
    <property type="entry name" value="ABC2_membrane_2"/>
    <property type="match status" value="1"/>
</dbReference>
<reference evidence="2 3" key="1">
    <citation type="submission" date="2020-08" db="EMBL/GenBank/DDBJ databases">
        <title>Genomic Encyclopedia of Type Strains, Phase IV (KMG-IV): sequencing the most valuable type-strain genomes for metagenomic binning, comparative biology and taxonomic classification.</title>
        <authorList>
            <person name="Goeker M."/>
        </authorList>
    </citation>
    <scope>NUCLEOTIDE SEQUENCE [LARGE SCALE GENOMIC DNA]</scope>
    <source>
        <strain evidence="2 3">DSM 103725</strain>
    </source>
</reference>
<dbReference type="PANTHER" id="PTHR37305:SF1">
    <property type="entry name" value="MEMBRANE PROTEIN"/>
    <property type="match status" value="1"/>
</dbReference>
<keyword evidence="1" id="KW-0812">Transmembrane</keyword>
<dbReference type="AlphaFoldDB" id="A0A7X0LJE9"/>
<gene>
    <name evidence="2" type="ORF">HNQ40_000342</name>
</gene>
<evidence type="ECO:0000313" key="3">
    <source>
        <dbReference type="Proteomes" id="UP000541810"/>
    </source>
</evidence>
<evidence type="ECO:0000256" key="1">
    <source>
        <dbReference type="SAM" id="Phobius"/>
    </source>
</evidence>